<evidence type="ECO:0000313" key="3">
    <source>
        <dbReference type="Proteomes" id="UP000015105"/>
    </source>
</evidence>
<evidence type="ECO:0000259" key="1">
    <source>
        <dbReference type="Pfam" id="PF13976"/>
    </source>
</evidence>
<dbReference type="Proteomes" id="UP000015105">
    <property type="component" value="Chromosome 5D"/>
</dbReference>
<reference evidence="3" key="2">
    <citation type="journal article" date="2017" name="Nat. Plants">
        <title>The Aegilops tauschii genome reveals multiple impacts of transposons.</title>
        <authorList>
            <person name="Zhao G."/>
            <person name="Zou C."/>
            <person name="Li K."/>
            <person name="Wang K."/>
            <person name="Li T."/>
            <person name="Gao L."/>
            <person name="Zhang X."/>
            <person name="Wang H."/>
            <person name="Yang Z."/>
            <person name="Liu X."/>
            <person name="Jiang W."/>
            <person name="Mao L."/>
            <person name="Kong X."/>
            <person name="Jiao Y."/>
            <person name="Jia J."/>
        </authorList>
    </citation>
    <scope>NUCLEOTIDE SEQUENCE [LARGE SCALE GENOMIC DNA]</scope>
    <source>
        <strain evidence="3">cv. AL8/78</strain>
    </source>
</reference>
<feature type="domain" description="GAG-pre-integrase" evidence="1">
    <location>
        <begin position="42"/>
        <end position="90"/>
    </location>
</feature>
<protein>
    <recommendedName>
        <fullName evidence="1">GAG-pre-integrase domain-containing protein</fullName>
    </recommendedName>
</protein>
<name>A0A453JWF1_AEGTS</name>
<dbReference type="EnsemblPlants" id="AET5Gv20215800.1">
    <property type="protein sequence ID" value="AET5Gv20215800.1"/>
    <property type="gene ID" value="AET5Gv20215800"/>
</dbReference>
<evidence type="ECO:0000313" key="2">
    <source>
        <dbReference type="EnsemblPlants" id="AET5Gv20215800.1"/>
    </source>
</evidence>
<reference evidence="3" key="1">
    <citation type="journal article" date="2014" name="Science">
        <title>Ancient hybridizations among the ancestral genomes of bread wheat.</title>
        <authorList>
            <consortium name="International Wheat Genome Sequencing Consortium,"/>
            <person name="Marcussen T."/>
            <person name="Sandve S.R."/>
            <person name="Heier L."/>
            <person name="Spannagl M."/>
            <person name="Pfeifer M."/>
            <person name="Jakobsen K.S."/>
            <person name="Wulff B.B."/>
            <person name="Steuernagel B."/>
            <person name="Mayer K.F."/>
            <person name="Olsen O.A."/>
        </authorList>
    </citation>
    <scope>NUCLEOTIDE SEQUENCE [LARGE SCALE GENOMIC DNA]</scope>
    <source>
        <strain evidence="3">cv. AL8/78</strain>
    </source>
</reference>
<dbReference type="Pfam" id="PF13976">
    <property type="entry name" value="gag_pre-integrs"/>
    <property type="match status" value="1"/>
</dbReference>
<organism evidence="2 3">
    <name type="scientific">Aegilops tauschii subsp. strangulata</name>
    <name type="common">Goatgrass</name>
    <dbReference type="NCBI Taxonomy" id="200361"/>
    <lineage>
        <taxon>Eukaryota</taxon>
        <taxon>Viridiplantae</taxon>
        <taxon>Streptophyta</taxon>
        <taxon>Embryophyta</taxon>
        <taxon>Tracheophyta</taxon>
        <taxon>Spermatophyta</taxon>
        <taxon>Magnoliopsida</taxon>
        <taxon>Liliopsida</taxon>
        <taxon>Poales</taxon>
        <taxon>Poaceae</taxon>
        <taxon>BOP clade</taxon>
        <taxon>Pooideae</taxon>
        <taxon>Triticodae</taxon>
        <taxon>Triticeae</taxon>
        <taxon>Triticinae</taxon>
        <taxon>Aegilops</taxon>
    </lineage>
</organism>
<keyword evidence="3" id="KW-1185">Reference proteome</keyword>
<dbReference type="AlphaFoldDB" id="A0A453JWF1"/>
<dbReference type="Gramene" id="AET5Gv20215800.1">
    <property type="protein sequence ID" value="AET5Gv20215800.1"/>
    <property type="gene ID" value="AET5Gv20215800"/>
</dbReference>
<reference evidence="2" key="4">
    <citation type="submission" date="2019-03" db="UniProtKB">
        <authorList>
            <consortium name="EnsemblPlants"/>
        </authorList>
    </citation>
    <scope>IDENTIFICATION</scope>
</reference>
<accession>A0A453JWF1</accession>
<sequence length="92" mass="10591">MCLLTDRPIGRRMGTGIRCRGLWYMDREGLGQMGSPVFAAIVEERESGAMKHHYRMGHVSFDKMFQLFPDVMHGVDKNKLQCDACEFAKHTR</sequence>
<reference evidence="2" key="3">
    <citation type="journal article" date="2017" name="Nature">
        <title>Genome sequence of the progenitor of the wheat D genome Aegilops tauschii.</title>
        <authorList>
            <person name="Luo M.C."/>
            <person name="Gu Y.Q."/>
            <person name="Puiu D."/>
            <person name="Wang H."/>
            <person name="Twardziok S.O."/>
            <person name="Deal K.R."/>
            <person name="Huo N."/>
            <person name="Zhu T."/>
            <person name="Wang L."/>
            <person name="Wang Y."/>
            <person name="McGuire P.E."/>
            <person name="Liu S."/>
            <person name="Long H."/>
            <person name="Ramasamy R.K."/>
            <person name="Rodriguez J.C."/>
            <person name="Van S.L."/>
            <person name="Yuan L."/>
            <person name="Wang Z."/>
            <person name="Xia Z."/>
            <person name="Xiao L."/>
            <person name="Anderson O.D."/>
            <person name="Ouyang S."/>
            <person name="Liang Y."/>
            <person name="Zimin A.V."/>
            <person name="Pertea G."/>
            <person name="Qi P."/>
            <person name="Bennetzen J.L."/>
            <person name="Dai X."/>
            <person name="Dawson M.W."/>
            <person name="Muller H.G."/>
            <person name="Kugler K."/>
            <person name="Rivarola-Duarte L."/>
            <person name="Spannagl M."/>
            <person name="Mayer K.F.X."/>
            <person name="Lu F.H."/>
            <person name="Bevan M.W."/>
            <person name="Leroy P."/>
            <person name="Li P."/>
            <person name="You F.M."/>
            <person name="Sun Q."/>
            <person name="Liu Z."/>
            <person name="Lyons E."/>
            <person name="Wicker T."/>
            <person name="Salzberg S.L."/>
            <person name="Devos K.M."/>
            <person name="Dvorak J."/>
        </authorList>
    </citation>
    <scope>NUCLEOTIDE SEQUENCE [LARGE SCALE GENOMIC DNA]</scope>
    <source>
        <strain evidence="2">cv. AL8/78</strain>
    </source>
</reference>
<reference evidence="2" key="5">
    <citation type="journal article" date="2021" name="G3 (Bethesda)">
        <title>Aegilops tauschii genome assembly Aet v5.0 features greater sequence contiguity and improved annotation.</title>
        <authorList>
            <person name="Wang L."/>
            <person name="Zhu T."/>
            <person name="Rodriguez J.C."/>
            <person name="Deal K.R."/>
            <person name="Dubcovsky J."/>
            <person name="McGuire P.E."/>
            <person name="Lux T."/>
            <person name="Spannagl M."/>
            <person name="Mayer K.F.X."/>
            <person name="Baldrich P."/>
            <person name="Meyers B.C."/>
            <person name="Huo N."/>
            <person name="Gu Y.Q."/>
            <person name="Zhou H."/>
            <person name="Devos K.M."/>
            <person name="Bennetzen J.L."/>
            <person name="Unver T."/>
            <person name="Budak H."/>
            <person name="Gulick P.J."/>
            <person name="Galiba G."/>
            <person name="Kalapos B."/>
            <person name="Nelson D.R."/>
            <person name="Li P."/>
            <person name="You F.M."/>
            <person name="Luo M.C."/>
            <person name="Dvorak J."/>
        </authorList>
    </citation>
    <scope>NUCLEOTIDE SEQUENCE [LARGE SCALE GENOMIC DNA]</scope>
    <source>
        <strain evidence="2">cv. AL8/78</strain>
    </source>
</reference>
<dbReference type="InterPro" id="IPR025724">
    <property type="entry name" value="GAG-pre-integrase_dom"/>
</dbReference>
<proteinExistence type="predicted"/>